<dbReference type="EMBL" id="CP054836">
    <property type="protein sequence ID" value="QKV20690.1"/>
    <property type="molecule type" value="Genomic_DNA"/>
</dbReference>
<gene>
    <name evidence="2" type="ORF">HTY61_15175</name>
</gene>
<evidence type="ECO:0000313" key="3">
    <source>
        <dbReference type="Proteomes" id="UP000509367"/>
    </source>
</evidence>
<accession>A0A6N1VII6</accession>
<dbReference type="AlphaFoldDB" id="A0A6N1VII6"/>
<dbReference type="KEGG" id="orm:HTY61_15175"/>
<reference evidence="2 3" key="1">
    <citation type="submission" date="2020-06" db="EMBL/GenBank/DDBJ databases">
        <title>Oricola thermophila sp. nov. isolated from a tidal sediments.</title>
        <authorList>
            <person name="Kwon K.K."/>
            <person name="Yang S.-H."/>
            <person name="Park M.-J."/>
        </authorList>
    </citation>
    <scope>NUCLEOTIDE SEQUENCE [LARGE SCALE GENOMIC DNA]</scope>
    <source>
        <strain evidence="2 3">MEBiC13590</strain>
    </source>
</reference>
<dbReference type="Pfam" id="PF06186">
    <property type="entry name" value="DUF992"/>
    <property type="match status" value="1"/>
</dbReference>
<dbReference type="InterPro" id="IPR009333">
    <property type="entry name" value="DUF992"/>
</dbReference>
<keyword evidence="3" id="KW-1185">Reference proteome</keyword>
<keyword evidence="1" id="KW-0732">Signal</keyword>
<sequence length="154" mass="15130">MTTILAAAAIAAASPVSAEVTGQKLGVLDCEVEGGIGLLVGSSKKLACIFTAADGASENYTGSINKIGLDVGITGKSFIKWVVFTPAGNEMGEHTLAGKYAGVSTGISLGIGLGANALIGGQAENIGLQPVSVEGQTGLNVALAVSTLTLVAAQ</sequence>
<proteinExistence type="predicted"/>
<organism evidence="2 3">
    <name type="scientific">Oricola thermophila</name>
    <dbReference type="NCBI Taxonomy" id="2742145"/>
    <lineage>
        <taxon>Bacteria</taxon>
        <taxon>Pseudomonadati</taxon>
        <taxon>Pseudomonadota</taxon>
        <taxon>Alphaproteobacteria</taxon>
        <taxon>Hyphomicrobiales</taxon>
        <taxon>Ahrensiaceae</taxon>
        <taxon>Oricola</taxon>
    </lineage>
</organism>
<evidence type="ECO:0000313" key="2">
    <source>
        <dbReference type="EMBL" id="QKV20690.1"/>
    </source>
</evidence>
<feature type="signal peptide" evidence="1">
    <location>
        <begin position="1"/>
        <end position="18"/>
    </location>
</feature>
<dbReference type="Proteomes" id="UP000509367">
    <property type="component" value="Chromosome"/>
</dbReference>
<evidence type="ECO:0000256" key="1">
    <source>
        <dbReference type="SAM" id="SignalP"/>
    </source>
</evidence>
<protein>
    <submittedName>
        <fullName evidence="2">DUF992 domain-containing protein</fullName>
    </submittedName>
</protein>
<feature type="chain" id="PRO_5026691790" evidence="1">
    <location>
        <begin position="19"/>
        <end position="154"/>
    </location>
</feature>
<name>A0A6N1VII6_9HYPH</name>